<proteinExistence type="predicted"/>
<dbReference type="VEuPathDB" id="AmoebaDB:EHI5A_198410"/>
<reference evidence="1 2" key="1">
    <citation type="submission" date="2016-05" db="EMBL/GenBank/DDBJ databases">
        <title>First whole genome sequencing of Entamoeba histolytica HM1:IMSS-clone-6.</title>
        <authorList>
            <person name="Mukherjee Avik.K."/>
            <person name="Izumyama S."/>
            <person name="Nakada-Tsukui K."/>
            <person name="Nozaki T."/>
        </authorList>
    </citation>
    <scope>NUCLEOTIDE SEQUENCE [LARGE SCALE GENOMIC DNA]</scope>
    <source>
        <strain evidence="1 2">HM1:IMSS clone 6</strain>
    </source>
</reference>
<dbReference type="VEuPathDB" id="AmoebaDB:EHI7A_205820"/>
<protein>
    <submittedName>
        <fullName evidence="1">Uncharacterized protein</fullName>
    </submittedName>
</protein>
<name>A0A5K1VGS3_ENTHI</name>
<dbReference type="VEuPathDB" id="AmoebaDB:KM1_227810"/>
<comment type="caution">
    <text evidence="1">The sequence shown here is derived from an EMBL/GenBank/DDBJ whole genome shotgun (WGS) entry which is preliminary data.</text>
</comment>
<dbReference type="AlphaFoldDB" id="A0A5K1VGS3"/>
<gene>
    <name evidence="1" type="ORF">CL6EHI_067280</name>
</gene>
<sequence length="348" mass="39624">MQNRSSVSIEEFVTLIEKSFTNNGERYLNAAIENLRKGKLENIEYISASLQYIPEDWIEKNIDKLINTFKALPETTVDPFIALLGRMIPSPHLRSEGQNIIKTIIVPRVVKSCSHETLMKIAAAIDLELINGSAISRIADVSWKSSVEDGVLINSKIKGDLWSKIEEHQFSNENEKHQALLCCFKYGNVEFDKVLNYIKKIGGVRENGINGLDLNERIQYYEKINQTHQLLQQLILSFKLGLAPISNQLLHILLQHCALINQLPPVTISLLFTTIIVLMDNIKGILMTRISLLLPLLLEFIKQNKLNERYHSIIIQAKSIIQTLSLESKPFLNKQDSEIMAELQQLLI</sequence>
<organism evidence="1 2">
    <name type="scientific">Entamoeba histolytica</name>
    <dbReference type="NCBI Taxonomy" id="5759"/>
    <lineage>
        <taxon>Eukaryota</taxon>
        <taxon>Amoebozoa</taxon>
        <taxon>Evosea</taxon>
        <taxon>Archamoebae</taxon>
        <taxon>Mastigamoebida</taxon>
        <taxon>Entamoebidae</taxon>
        <taxon>Entamoeba</taxon>
    </lineage>
</organism>
<dbReference type="EMBL" id="BDEQ01000001">
    <property type="protein sequence ID" value="GAT98677.1"/>
    <property type="molecule type" value="Genomic_DNA"/>
</dbReference>
<accession>A0A5K1VGS3</accession>
<dbReference type="OMA" id="SSHQFAN"/>
<dbReference type="VEuPathDB" id="AmoebaDB:EHI_067280"/>
<dbReference type="Proteomes" id="UP000078387">
    <property type="component" value="Unassembled WGS sequence"/>
</dbReference>
<evidence type="ECO:0000313" key="1">
    <source>
        <dbReference type="EMBL" id="GAT98677.1"/>
    </source>
</evidence>
<evidence type="ECO:0000313" key="2">
    <source>
        <dbReference type="Proteomes" id="UP000078387"/>
    </source>
</evidence>
<dbReference type="VEuPathDB" id="AmoebaDB:EHI8A_246370"/>